<dbReference type="FunFam" id="3.70.10.10:FF:000001">
    <property type="entry name" value="Proliferating cell nuclear antigen"/>
    <property type="match status" value="1"/>
</dbReference>
<dbReference type="GO" id="GO:0030337">
    <property type="term" value="F:DNA polymerase processivity factor activity"/>
    <property type="evidence" value="ECO:0007669"/>
    <property type="project" value="InterPro"/>
</dbReference>
<evidence type="ECO:0000313" key="10">
    <source>
        <dbReference type="Proteomes" id="UP000887540"/>
    </source>
</evidence>
<protein>
    <recommendedName>
        <fullName evidence="6">DNA sliding clamp PCNA</fullName>
    </recommendedName>
</protein>
<dbReference type="Proteomes" id="UP000887540">
    <property type="component" value="Unplaced"/>
</dbReference>
<dbReference type="GO" id="GO:0006272">
    <property type="term" value="P:leading strand elongation"/>
    <property type="evidence" value="ECO:0007669"/>
    <property type="project" value="TreeGrafter"/>
</dbReference>
<dbReference type="GO" id="GO:0006275">
    <property type="term" value="P:regulation of DNA replication"/>
    <property type="evidence" value="ECO:0007669"/>
    <property type="project" value="InterPro"/>
</dbReference>
<dbReference type="Gene3D" id="3.70.10.10">
    <property type="match status" value="1"/>
</dbReference>
<name>A0A914CFX4_9BILA</name>
<keyword evidence="5 6" id="KW-0539">Nucleus</keyword>
<evidence type="ECO:0000256" key="7">
    <source>
        <dbReference type="RuleBase" id="RU003671"/>
    </source>
</evidence>
<feature type="domain" description="Proliferating cell nuclear antigen PCNA N-terminal" evidence="8">
    <location>
        <begin position="1"/>
        <end position="125"/>
    </location>
</feature>
<keyword evidence="10" id="KW-1185">Reference proteome</keyword>
<dbReference type="GO" id="GO:0003677">
    <property type="term" value="F:DNA binding"/>
    <property type="evidence" value="ECO:0007669"/>
    <property type="project" value="UniProtKB-KW"/>
</dbReference>
<evidence type="ECO:0000256" key="5">
    <source>
        <dbReference type="ARBA" id="ARBA00023242"/>
    </source>
</evidence>
<comment type="function">
    <text evidence="6">This protein is an auxiliary protein of DNA polymerase delta and is involved in the control of eukaryotic DNA replication by increasing the polymerase's processivity during elongation of the leading strand.</text>
</comment>
<dbReference type="PANTHER" id="PTHR11352">
    <property type="entry name" value="PROLIFERATING CELL NUCLEAR ANTIGEN"/>
    <property type="match status" value="1"/>
</dbReference>
<dbReference type="GO" id="GO:0019985">
    <property type="term" value="P:translesion synthesis"/>
    <property type="evidence" value="ECO:0007669"/>
    <property type="project" value="TreeGrafter"/>
</dbReference>
<dbReference type="InterPro" id="IPR022648">
    <property type="entry name" value="Pr_cel_nuc_antig_N"/>
</dbReference>
<dbReference type="GO" id="GO:0072702">
    <property type="term" value="P:response to methyl methanesulfonate"/>
    <property type="evidence" value="ECO:0007669"/>
    <property type="project" value="UniProtKB-ARBA"/>
</dbReference>
<keyword evidence="3 7" id="KW-0235">DNA replication</keyword>
<evidence type="ECO:0000259" key="8">
    <source>
        <dbReference type="Pfam" id="PF00705"/>
    </source>
</evidence>
<dbReference type="GO" id="GO:0042542">
    <property type="term" value="P:response to hydrogen peroxide"/>
    <property type="evidence" value="ECO:0007669"/>
    <property type="project" value="UniProtKB-ARBA"/>
</dbReference>
<organism evidence="10 11">
    <name type="scientific">Acrobeloides nanus</name>
    <dbReference type="NCBI Taxonomy" id="290746"/>
    <lineage>
        <taxon>Eukaryota</taxon>
        <taxon>Metazoa</taxon>
        <taxon>Ecdysozoa</taxon>
        <taxon>Nematoda</taxon>
        <taxon>Chromadorea</taxon>
        <taxon>Rhabditida</taxon>
        <taxon>Tylenchina</taxon>
        <taxon>Cephalobomorpha</taxon>
        <taxon>Cephaloboidea</taxon>
        <taxon>Cephalobidae</taxon>
        <taxon>Acrobeloides</taxon>
    </lineage>
</organism>
<evidence type="ECO:0000256" key="2">
    <source>
        <dbReference type="ARBA" id="ARBA00010462"/>
    </source>
</evidence>
<dbReference type="AlphaFoldDB" id="A0A914CFX4"/>
<dbReference type="InterPro" id="IPR046938">
    <property type="entry name" value="DNA_clamp_sf"/>
</dbReference>
<dbReference type="PANTHER" id="PTHR11352:SF0">
    <property type="entry name" value="PROLIFERATING CELL NUCLEAR ANTIGEN"/>
    <property type="match status" value="1"/>
</dbReference>
<dbReference type="InterPro" id="IPR000730">
    <property type="entry name" value="Pr_cel_nuc_antig"/>
</dbReference>
<dbReference type="InterPro" id="IPR022659">
    <property type="entry name" value="Pr_cel_nuc_antig_CS"/>
</dbReference>
<dbReference type="CDD" id="cd00577">
    <property type="entry name" value="PCNA"/>
    <property type="match status" value="1"/>
</dbReference>
<sequence length="264" mass="29268">MFEAKLPNASLLKKIVDAIKDLVNDAPFDCTENSMSLQAMDASHVALVALKLDNGLFDMYRCDRTINIGSSVANLIRALKCANNDDSCMIRYNDDEGDTVLFTFVDEKRDRSQDVTVKLIDIDSEQLGIPDQKYSAVIEMPSSKFQKTCRDLAMFSDSIVINASKGGVTFKSHGDTGGSTLVYNSSSSADDDDSGKIFFNVKEDVNVTFSIKYLNHFAKAASLSNRVRLSICNDVPIAVEYNIEDNGYLRFYLAPKIDDDQNID</sequence>
<dbReference type="PROSITE" id="PS01251">
    <property type="entry name" value="PCNA_1"/>
    <property type="match status" value="1"/>
</dbReference>
<evidence type="ECO:0000256" key="4">
    <source>
        <dbReference type="ARBA" id="ARBA00023125"/>
    </source>
</evidence>
<evidence type="ECO:0000256" key="6">
    <source>
        <dbReference type="RuleBase" id="RU000641"/>
    </source>
</evidence>
<feature type="domain" description="Proliferating cell nuclear antigen PCNA C-terminal" evidence="9">
    <location>
        <begin position="128"/>
        <end position="256"/>
    </location>
</feature>
<dbReference type="NCBIfam" id="TIGR00590">
    <property type="entry name" value="pcna"/>
    <property type="match status" value="1"/>
</dbReference>
<dbReference type="WBParaSite" id="ACRNAN_scaffold10209.g7183.t1">
    <property type="protein sequence ID" value="ACRNAN_scaffold10209.g7183.t1"/>
    <property type="gene ID" value="ACRNAN_scaffold10209.g7183"/>
</dbReference>
<dbReference type="InterPro" id="IPR022649">
    <property type="entry name" value="Pr_cel_nuc_antig_C"/>
</dbReference>
<dbReference type="PRINTS" id="PR00339">
    <property type="entry name" value="PCNACYCLIN"/>
</dbReference>
<comment type="similarity">
    <text evidence="2 7">Belongs to the PCNA family.</text>
</comment>
<dbReference type="Pfam" id="PF02747">
    <property type="entry name" value="PCNA_C"/>
    <property type="match status" value="1"/>
</dbReference>
<proteinExistence type="inferred from homology"/>
<evidence type="ECO:0000313" key="11">
    <source>
        <dbReference type="WBParaSite" id="ACRNAN_scaffold10209.g7183.t1"/>
    </source>
</evidence>
<evidence type="ECO:0000256" key="3">
    <source>
        <dbReference type="ARBA" id="ARBA00022705"/>
    </source>
</evidence>
<comment type="subcellular location">
    <subcellularLocation>
        <location evidence="1 6">Nucleus</location>
    </subcellularLocation>
</comment>
<evidence type="ECO:0000259" key="9">
    <source>
        <dbReference type="Pfam" id="PF02747"/>
    </source>
</evidence>
<dbReference type="SUPFAM" id="SSF55979">
    <property type="entry name" value="DNA clamp"/>
    <property type="match status" value="2"/>
</dbReference>
<dbReference type="GO" id="GO:0006298">
    <property type="term" value="P:mismatch repair"/>
    <property type="evidence" value="ECO:0007669"/>
    <property type="project" value="TreeGrafter"/>
</dbReference>
<dbReference type="GO" id="GO:0043626">
    <property type="term" value="C:PCNA complex"/>
    <property type="evidence" value="ECO:0007669"/>
    <property type="project" value="TreeGrafter"/>
</dbReference>
<evidence type="ECO:0000256" key="1">
    <source>
        <dbReference type="ARBA" id="ARBA00004123"/>
    </source>
</evidence>
<dbReference type="HAMAP" id="MF_00317">
    <property type="entry name" value="DNApol_clamp_arch"/>
    <property type="match status" value="1"/>
</dbReference>
<accession>A0A914CFX4</accession>
<reference evidence="11" key="1">
    <citation type="submission" date="2022-11" db="UniProtKB">
        <authorList>
            <consortium name="WormBaseParasite"/>
        </authorList>
    </citation>
    <scope>IDENTIFICATION</scope>
</reference>
<keyword evidence="4 7" id="KW-0238">DNA-binding</keyword>
<dbReference type="Pfam" id="PF00705">
    <property type="entry name" value="PCNA_N"/>
    <property type="match status" value="1"/>
</dbReference>